<organism evidence="1">
    <name type="scientific">bioreactor metagenome</name>
    <dbReference type="NCBI Taxonomy" id="1076179"/>
    <lineage>
        <taxon>unclassified sequences</taxon>
        <taxon>metagenomes</taxon>
        <taxon>ecological metagenomes</taxon>
    </lineage>
</organism>
<gene>
    <name evidence="1" type="ORF">SDC9_184276</name>
</gene>
<dbReference type="EMBL" id="VSSQ01091086">
    <property type="protein sequence ID" value="MPN36765.1"/>
    <property type="molecule type" value="Genomic_DNA"/>
</dbReference>
<dbReference type="AlphaFoldDB" id="A0A645HCK6"/>
<accession>A0A645HCK6</accession>
<protein>
    <submittedName>
        <fullName evidence="1">Uncharacterized protein</fullName>
    </submittedName>
</protein>
<evidence type="ECO:0000313" key="1">
    <source>
        <dbReference type="EMBL" id="MPN36765.1"/>
    </source>
</evidence>
<sequence length="64" mass="6951">MAFPRRAISPFRLEPGAAMRINILLNVGNEKGRAGYVELTQGIGSAKHPGLFMDLIIPGEKSDK</sequence>
<name>A0A645HCK6_9ZZZZ</name>
<comment type="caution">
    <text evidence="1">The sequence shown here is derived from an EMBL/GenBank/DDBJ whole genome shotgun (WGS) entry which is preliminary data.</text>
</comment>
<reference evidence="1" key="1">
    <citation type="submission" date="2019-08" db="EMBL/GenBank/DDBJ databases">
        <authorList>
            <person name="Kucharzyk K."/>
            <person name="Murdoch R.W."/>
            <person name="Higgins S."/>
            <person name="Loffler F."/>
        </authorList>
    </citation>
    <scope>NUCLEOTIDE SEQUENCE</scope>
</reference>
<proteinExistence type="predicted"/>